<keyword evidence="3" id="KW-1185">Reference proteome</keyword>
<keyword evidence="1" id="KW-0732">Signal</keyword>
<accession>A0A919E3M6</accession>
<organism evidence="2 3">
    <name type="scientific">Streptomyces fumanus</name>
    <dbReference type="NCBI Taxonomy" id="67302"/>
    <lineage>
        <taxon>Bacteria</taxon>
        <taxon>Bacillati</taxon>
        <taxon>Actinomycetota</taxon>
        <taxon>Actinomycetes</taxon>
        <taxon>Kitasatosporales</taxon>
        <taxon>Streptomycetaceae</taxon>
        <taxon>Streptomyces</taxon>
    </lineage>
</organism>
<gene>
    <name evidence="2" type="ORF">GCM10018772_39310</name>
</gene>
<dbReference type="AlphaFoldDB" id="A0A919E3M6"/>
<reference evidence="2" key="2">
    <citation type="submission" date="2020-09" db="EMBL/GenBank/DDBJ databases">
        <authorList>
            <person name="Sun Q."/>
            <person name="Ohkuma M."/>
        </authorList>
    </citation>
    <scope>NUCLEOTIDE SEQUENCE</scope>
    <source>
        <strain evidence="2">JCM 4477</strain>
    </source>
</reference>
<evidence type="ECO:0000256" key="1">
    <source>
        <dbReference type="SAM" id="SignalP"/>
    </source>
</evidence>
<protein>
    <recommendedName>
        <fullName evidence="4">Secreted protein</fullName>
    </recommendedName>
</protein>
<dbReference type="RefSeq" id="WP_190205639.1">
    <property type="nucleotide sequence ID" value="NZ_BNBI01000008.1"/>
</dbReference>
<evidence type="ECO:0000313" key="3">
    <source>
        <dbReference type="Proteomes" id="UP000630718"/>
    </source>
</evidence>
<proteinExistence type="predicted"/>
<feature type="signal peptide" evidence="1">
    <location>
        <begin position="1"/>
        <end position="27"/>
    </location>
</feature>
<name>A0A919E3M6_9ACTN</name>
<comment type="caution">
    <text evidence="2">The sequence shown here is derived from an EMBL/GenBank/DDBJ whole genome shotgun (WGS) entry which is preliminary data.</text>
</comment>
<sequence>MTRTRIWAAAAVAAVGLLAATAGPVAADAPARAAATVPWSVSLDTASAAGERWTEPTQYPSSPDLVVSGTLTNTGSGCYAVWTRFFRDFSAGPVTKRAELCGPGTAAVAARQRYDYLTTGYVTVCRGTADTSDCAPWTNITWWPIASR</sequence>
<evidence type="ECO:0008006" key="4">
    <source>
        <dbReference type="Google" id="ProtNLM"/>
    </source>
</evidence>
<dbReference type="Proteomes" id="UP000630718">
    <property type="component" value="Unassembled WGS sequence"/>
</dbReference>
<evidence type="ECO:0000313" key="2">
    <source>
        <dbReference type="EMBL" id="GHF10447.1"/>
    </source>
</evidence>
<reference evidence="2" key="1">
    <citation type="journal article" date="2014" name="Int. J. Syst. Evol. Microbiol.">
        <title>Complete genome sequence of Corynebacterium casei LMG S-19264T (=DSM 44701T), isolated from a smear-ripened cheese.</title>
        <authorList>
            <consortium name="US DOE Joint Genome Institute (JGI-PGF)"/>
            <person name="Walter F."/>
            <person name="Albersmeier A."/>
            <person name="Kalinowski J."/>
            <person name="Ruckert C."/>
        </authorList>
    </citation>
    <scope>NUCLEOTIDE SEQUENCE</scope>
    <source>
        <strain evidence="2">JCM 4477</strain>
    </source>
</reference>
<dbReference type="EMBL" id="BNBI01000008">
    <property type="protein sequence ID" value="GHF10447.1"/>
    <property type="molecule type" value="Genomic_DNA"/>
</dbReference>
<feature type="chain" id="PRO_5036719272" description="Secreted protein" evidence="1">
    <location>
        <begin position="28"/>
        <end position="148"/>
    </location>
</feature>